<keyword evidence="6 10" id="KW-0874">Quinone</keyword>
<comment type="catalytic activity">
    <reaction evidence="10">
        <text>a quinone + NADH + 5 H(+)(in) = a quinol + NAD(+) + 4 H(+)(out)</text>
        <dbReference type="Rhea" id="RHEA:57888"/>
        <dbReference type="ChEBI" id="CHEBI:15378"/>
        <dbReference type="ChEBI" id="CHEBI:24646"/>
        <dbReference type="ChEBI" id="CHEBI:57540"/>
        <dbReference type="ChEBI" id="CHEBI:57945"/>
        <dbReference type="ChEBI" id="CHEBI:132124"/>
    </reaction>
</comment>
<keyword evidence="7 10" id="KW-1278">Translocase</keyword>
<dbReference type="GO" id="GO:0042773">
    <property type="term" value="P:ATP synthesis coupled electron transport"/>
    <property type="evidence" value="ECO:0007669"/>
    <property type="project" value="InterPro"/>
</dbReference>
<evidence type="ECO:0000256" key="5">
    <source>
        <dbReference type="ARBA" id="ARBA00022692"/>
    </source>
</evidence>
<dbReference type="Proteomes" id="UP000184275">
    <property type="component" value="Unassembled WGS sequence"/>
</dbReference>
<dbReference type="AlphaFoldDB" id="A0A1M6SZM0"/>
<dbReference type="PANTHER" id="PTHR11434:SF16">
    <property type="entry name" value="NADH-UBIQUINONE OXIDOREDUCTASE CHAIN 4L"/>
    <property type="match status" value="1"/>
</dbReference>
<evidence type="ECO:0000256" key="6">
    <source>
        <dbReference type="ARBA" id="ARBA00022719"/>
    </source>
</evidence>
<dbReference type="NCBIfam" id="NF004320">
    <property type="entry name" value="PRK05715.1-2"/>
    <property type="match status" value="1"/>
</dbReference>
<accession>A0A1M6SZM0</accession>
<keyword evidence="5 10" id="KW-0812">Transmembrane</keyword>
<evidence type="ECO:0000256" key="9">
    <source>
        <dbReference type="ARBA" id="ARBA00023136"/>
    </source>
</evidence>
<dbReference type="GO" id="GO:0005886">
    <property type="term" value="C:plasma membrane"/>
    <property type="evidence" value="ECO:0007669"/>
    <property type="project" value="UniProtKB-SubCell"/>
</dbReference>
<evidence type="ECO:0000256" key="2">
    <source>
        <dbReference type="ARBA" id="ARBA00004141"/>
    </source>
</evidence>
<dbReference type="GO" id="GO:0050136">
    <property type="term" value="F:NADH dehydrogenase (quinone) (non-electrogenic) activity"/>
    <property type="evidence" value="ECO:0007669"/>
    <property type="project" value="UniProtKB-UniRule"/>
</dbReference>
<keyword evidence="10" id="KW-1003">Cell membrane</keyword>
<dbReference type="RefSeq" id="WP_073303314.1">
    <property type="nucleotide sequence ID" value="NZ_FRAW01000008.1"/>
</dbReference>
<gene>
    <name evidence="10" type="primary">nuoK</name>
    <name evidence="11" type="ORF">SAMN05720469_10812</name>
</gene>
<dbReference type="EC" id="7.1.1.-" evidence="10"/>
<keyword evidence="9 10" id="KW-0472">Membrane</keyword>
<proteinExistence type="inferred from homology"/>
<feature type="transmembrane region" description="Helical" evidence="10">
    <location>
        <begin position="57"/>
        <end position="82"/>
    </location>
</feature>
<keyword evidence="8 10" id="KW-1133">Transmembrane helix</keyword>
<dbReference type="GO" id="GO:0030964">
    <property type="term" value="C:NADH dehydrogenase complex"/>
    <property type="evidence" value="ECO:0007669"/>
    <property type="project" value="TreeGrafter"/>
</dbReference>
<dbReference type="PANTHER" id="PTHR11434">
    <property type="entry name" value="NADH-UBIQUINONE OXIDOREDUCTASE SUBUNIT ND4L"/>
    <property type="match status" value="1"/>
</dbReference>
<evidence type="ECO:0000256" key="4">
    <source>
        <dbReference type="ARBA" id="ARBA00022448"/>
    </source>
</evidence>
<dbReference type="InterPro" id="IPR039428">
    <property type="entry name" value="NUOK/Mnh_C1-like"/>
</dbReference>
<keyword evidence="4 10" id="KW-0813">Transport</keyword>
<name>A0A1M6SZM0_9BACT</name>
<protein>
    <recommendedName>
        <fullName evidence="10">NADH-quinone oxidoreductase subunit K</fullName>
        <ecNumber evidence="10">7.1.1.-</ecNumber>
    </recommendedName>
    <alternativeName>
        <fullName evidence="10">NADH dehydrogenase I subunit K</fullName>
    </alternativeName>
    <alternativeName>
        <fullName evidence="10">NDH-1 subunit K</fullName>
    </alternativeName>
</protein>
<keyword evidence="10" id="KW-0520">NAD</keyword>
<evidence type="ECO:0000313" key="11">
    <source>
        <dbReference type="EMBL" id="SHK50059.1"/>
    </source>
</evidence>
<comment type="subunit">
    <text evidence="10">NDH-1 is composed of 14 different subunits. Subunits NuoA, H, J, K, L, M, N constitute the membrane sector of the complex.</text>
</comment>
<evidence type="ECO:0000256" key="1">
    <source>
        <dbReference type="ARBA" id="ARBA00002378"/>
    </source>
</evidence>
<keyword evidence="12" id="KW-1185">Reference proteome</keyword>
<evidence type="ECO:0000256" key="10">
    <source>
        <dbReference type="HAMAP-Rule" id="MF_01456"/>
    </source>
</evidence>
<comment type="subcellular location">
    <subcellularLocation>
        <location evidence="10">Cell membrane</location>
        <topology evidence="10">Multi-pass membrane protein</topology>
    </subcellularLocation>
    <subcellularLocation>
        <location evidence="2">Membrane</location>
        <topology evidence="2">Multi-pass membrane protein</topology>
    </subcellularLocation>
</comment>
<dbReference type="EMBL" id="FRAW01000008">
    <property type="protein sequence ID" value="SHK50059.1"/>
    <property type="molecule type" value="Genomic_DNA"/>
</dbReference>
<dbReference type="InterPro" id="IPR001133">
    <property type="entry name" value="NADH_UbQ_OxRdtase_chain4L/K"/>
</dbReference>
<evidence type="ECO:0000256" key="8">
    <source>
        <dbReference type="ARBA" id="ARBA00022989"/>
    </source>
</evidence>
<evidence type="ECO:0000256" key="7">
    <source>
        <dbReference type="ARBA" id="ARBA00022967"/>
    </source>
</evidence>
<dbReference type="GO" id="GO:0048038">
    <property type="term" value="F:quinone binding"/>
    <property type="evidence" value="ECO:0007669"/>
    <property type="project" value="UniProtKB-KW"/>
</dbReference>
<dbReference type="Gene3D" id="1.10.287.3510">
    <property type="match status" value="1"/>
</dbReference>
<keyword evidence="10" id="KW-0830">Ubiquinone</keyword>
<evidence type="ECO:0000256" key="3">
    <source>
        <dbReference type="ARBA" id="ARBA00010519"/>
    </source>
</evidence>
<sequence length="101" mass="11207">MTLENCLILSFILFAIGICGVLRQRHMVGMLISIEIMLNAANMNFISFAYFKAADATAGAVFSIFVIALTACEMAIALAIVVSMYRRHHSLDVNQLRDLHE</sequence>
<reference evidence="12" key="1">
    <citation type="submission" date="2016-11" db="EMBL/GenBank/DDBJ databases">
        <authorList>
            <person name="Varghese N."/>
            <person name="Submissions S."/>
        </authorList>
    </citation>
    <scope>NUCLEOTIDE SEQUENCE [LARGE SCALE GENOMIC DNA]</scope>
    <source>
        <strain evidence="12">UWOS</strain>
    </source>
</reference>
<comment type="function">
    <text evidence="1 10">NDH-1 shuttles electrons from NADH, via FMN and iron-sulfur (Fe-S) centers, to quinones in the respiratory chain. The immediate electron acceptor for the enzyme in this species is believed to be ubiquinone. Couples the redox reaction to proton translocation (for every two electrons transferred, four hydrogen ions are translocated across the cytoplasmic membrane), and thus conserves the redox energy in a proton gradient.</text>
</comment>
<feature type="transmembrane region" description="Helical" evidence="10">
    <location>
        <begin position="29"/>
        <end position="51"/>
    </location>
</feature>
<comment type="similarity">
    <text evidence="3 10">Belongs to the complex I subunit 4L family.</text>
</comment>
<dbReference type="Pfam" id="PF00420">
    <property type="entry name" value="Oxidored_q2"/>
    <property type="match status" value="1"/>
</dbReference>
<organism evidence="11 12">
    <name type="scientific">Fibrobacter intestinalis</name>
    <dbReference type="NCBI Taxonomy" id="28122"/>
    <lineage>
        <taxon>Bacteria</taxon>
        <taxon>Pseudomonadati</taxon>
        <taxon>Fibrobacterota</taxon>
        <taxon>Fibrobacteria</taxon>
        <taxon>Fibrobacterales</taxon>
        <taxon>Fibrobacteraceae</taxon>
        <taxon>Fibrobacter</taxon>
    </lineage>
</organism>
<evidence type="ECO:0000313" key="12">
    <source>
        <dbReference type="Proteomes" id="UP000184275"/>
    </source>
</evidence>
<dbReference type="HAMAP" id="MF_01456">
    <property type="entry name" value="NDH1_NuoK"/>
    <property type="match status" value="1"/>
</dbReference>
<dbReference type="FunFam" id="1.10.287.3510:FF:000001">
    <property type="entry name" value="NADH-quinone oxidoreductase subunit K"/>
    <property type="match status" value="1"/>
</dbReference>
<feature type="transmembrane region" description="Helical" evidence="10">
    <location>
        <begin position="6"/>
        <end position="22"/>
    </location>
</feature>